<keyword evidence="3" id="KW-1185">Reference proteome</keyword>
<dbReference type="EMBL" id="FQZX01000001">
    <property type="protein sequence ID" value="SHJ55184.1"/>
    <property type="molecule type" value="Genomic_DNA"/>
</dbReference>
<accession>A0A1M6K8D1</accession>
<keyword evidence="1" id="KW-0472">Membrane</keyword>
<keyword evidence="1" id="KW-1133">Transmembrane helix</keyword>
<sequence length="55" mass="6319">MFFFGIIFVSILGKHYFANLGGSVEDKSRLLKVYYLGLVFWACIIGLILFLENKL</sequence>
<evidence type="ECO:0000313" key="2">
    <source>
        <dbReference type="EMBL" id="SHJ55184.1"/>
    </source>
</evidence>
<name>A0A1M6K8D1_9FLAO</name>
<dbReference type="Proteomes" id="UP000184314">
    <property type="component" value="Unassembled WGS sequence"/>
</dbReference>
<feature type="transmembrane region" description="Helical" evidence="1">
    <location>
        <begin position="33"/>
        <end position="51"/>
    </location>
</feature>
<organism evidence="2 3">
    <name type="scientific">Maribacter aquivivus</name>
    <dbReference type="NCBI Taxonomy" id="228958"/>
    <lineage>
        <taxon>Bacteria</taxon>
        <taxon>Pseudomonadati</taxon>
        <taxon>Bacteroidota</taxon>
        <taxon>Flavobacteriia</taxon>
        <taxon>Flavobacteriales</taxon>
        <taxon>Flavobacteriaceae</taxon>
        <taxon>Maribacter</taxon>
    </lineage>
</organism>
<gene>
    <name evidence="2" type="ORF">SAMN04488007_0691</name>
</gene>
<proteinExistence type="predicted"/>
<evidence type="ECO:0000256" key="1">
    <source>
        <dbReference type="SAM" id="Phobius"/>
    </source>
</evidence>
<protein>
    <submittedName>
        <fullName evidence="2">Uncharacterized protein</fullName>
    </submittedName>
</protein>
<evidence type="ECO:0000313" key="3">
    <source>
        <dbReference type="Proteomes" id="UP000184314"/>
    </source>
</evidence>
<keyword evidence="1" id="KW-0812">Transmembrane</keyword>
<dbReference type="STRING" id="228958.SAMN04488007_0691"/>
<dbReference type="AlphaFoldDB" id="A0A1M6K8D1"/>
<reference evidence="3" key="1">
    <citation type="submission" date="2016-11" db="EMBL/GenBank/DDBJ databases">
        <authorList>
            <person name="Varghese N."/>
            <person name="Submissions S."/>
        </authorList>
    </citation>
    <scope>NUCLEOTIDE SEQUENCE [LARGE SCALE GENOMIC DNA]</scope>
    <source>
        <strain evidence="3">DSM 16478</strain>
    </source>
</reference>